<name>A0ABX5X5Y1_9GAMM</name>
<evidence type="ECO:0000313" key="1">
    <source>
        <dbReference type="EMBL" id="QDO85288.1"/>
    </source>
</evidence>
<sequence length="157" mass="18006">MDQFLQQWFDEYAKGQGVEIESLCQQTRSEWLTLLQRVKSGDLEDWKRSPPGRMSLILLMGPVAHLLNDKDAIDLHPEARALCIEGVELGLDTQLEPVQRRCFYDPLFYSGNSQDRQLLLCLLEGMQSQVESIHRPAWVNWYEHASASRSASSITLD</sequence>
<dbReference type="Proteomes" id="UP000315947">
    <property type="component" value="Chromosome"/>
</dbReference>
<proteinExistence type="predicted"/>
<keyword evidence="2" id="KW-1185">Reference proteome</keyword>
<dbReference type="InterPro" id="IPR010323">
    <property type="entry name" value="DUF924"/>
</dbReference>
<evidence type="ECO:0000313" key="2">
    <source>
        <dbReference type="Proteomes" id="UP000315947"/>
    </source>
</evidence>
<dbReference type="InterPro" id="IPR011990">
    <property type="entry name" value="TPR-like_helical_dom_sf"/>
</dbReference>
<accession>A0ABX5X5Y1</accession>
<gene>
    <name evidence="1" type="ORF">FM037_21140</name>
</gene>
<dbReference type="SUPFAM" id="SSF48452">
    <property type="entry name" value="TPR-like"/>
    <property type="match status" value="1"/>
</dbReference>
<organism evidence="1 2">
    <name type="scientific">Shewanella psychropiezotolerans</name>
    <dbReference type="NCBI Taxonomy" id="2593655"/>
    <lineage>
        <taxon>Bacteria</taxon>
        <taxon>Pseudomonadati</taxon>
        <taxon>Pseudomonadota</taxon>
        <taxon>Gammaproteobacteria</taxon>
        <taxon>Alteromonadales</taxon>
        <taxon>Shewanellaceae</taxon>
        <taxon>Shewanella</taxon>
    </lineage>
</organism>
<protein>
    <submittedName>
        <fullName evidence="1">DUF924 domain-containing protein</fullName>
    </submittedName>
</protein>
<reference evidence="1 2" key="1">
    <citation type="submission" date="2019-07" db="EMBL/GenBank/DDBJ databases">
        <title>Shewanella sp. YLB-06 whole genomic sequence.</title>
        <authorList>
            <person name="Yu L."/>
        </authorList>
    </citation>
    <scope>NUCLEOTIDE SEQUENCE [LARGE SCALE GENOMIC DNA]</scope>
    <source>
        <strain evidence="1 2">YLB-06</strain>
    </source>
</reference>
<dbReference type="EMBL" id="CP041614">
    <property type="protein sequence ID" value="QDO85288.1"/>
    <property type="molecule type" value="Genomic_DNA"/>
</dbReference>
<dbReference type="Pfam" id="PF06041">
    <property type="entry name" value="DUF924"/>
    <property type="match status" value="1"/>
</dbReference>
<dbReference type="RefSeq" id="WP_144047633.1">
    <property type="nucleotide sequence ID" value="NZ_CP041614.1"/>
</dbReference>